<gene>
    <name evidence="1" type="ORF">RRG08_028911</name>
</gene>
<organism evidence="1 2">
    <name type="scientific">Elysia crispata</name>
    <name type="common">lettuce slug</name>
    <dbReference type="NCBI Taxonomy" id="231223"/>
    <lineage>
        <taxon>Eukaryota</taxon>
        <taxon>Metazoa</taxon>
        <taxon>Spiralia</taxon>
        <taxon>Lophotrochozoa</taxon>
        <taxon>Mollusca</taxon>
        <taxon>Gastropoda</taxon>
        <taxon>Heterobranchia</taxon>
        <taxon>Euthyneura</taxon>
        <taxon>Panpulmonata</taxon>
        <taxon>Sacoglossa</taxon>
        <taxon>Placobranchoidea</taxon>
        <taxon>Plakobranchidae</taxon>
        <taxon>Elysia</taxon>
    </lineage>
</organism>
<dbReference type="Proteomes" id="UP001283361">
    <property type="component" value="Unassembled WGS sequence"/>
</dbReference>
<keyword evidence="2" id="KW-1185">Reference proteome</keyword>
<reference evidence="1" key="1">
    <citation type="journal article" date="2023" name="G3 (Bethesda)">
        <title>A reference genome for the long-term kleptoplast-retaining sea slug Elysia crispata morphotype clarki.</title>
        <authorList>
            <person name="Eastman K.E."/>
            <person name="Pendleton A.L."/>
            <person name="Shaikh M.A."/>
            <person name="Suttiyut T."/>
            <person name="Ogas R."/>
            <person name="Tomko P."/>
            <person name="Gavelis G."/>
            <person name="Widhalm J.R."/>
            <person name="Wisecaver J.H."/>
        </authorList>
    </citation>
    <scope>NUCLEOTIDE SEQUENCE</scope>
    <source>
        <strain evidence="1">ECLA1</strain>
    </source>
</reference>
<evidence type="ECO:0000313" key="2">
    <source>
        <dbReference type="Proteomes" id="UP001283361"/>
    </source>
</evidence>
<dbReference type="AlphaFoldDB" id="A0AAE1AQ00"/>
<name>A0AAE1AQ00_9GAST</name>
<accession>A0AAE1AQ00</accession>
<proteinExistence type="predicted"/>
<evidence type="ECO:0000313" key="1">
    <source>
        <dbReference type="EMBL" id="KAK3791763.1"/>
    </source>
</evidence>
<comment type="caution">
    <text evidence="1">The sequence shown here is derived from an EMBL/GenBank/DDBJ whole genome shotgun (WGS) entry which is preliminary data.</text>
</comment>
<dbReference type="EMBL" id="JAWDGP010001430">
    <property type="protein sequence ID" value="KAK3791763.1"/>
    <property type="molecule type" value="Genomic_DNA"/>
</dbReference>
<protein>
    <submittedName>
        <fullName evidence="1">Uncharacterized protein</fullName>
    </submittedName>
</protein>
<sequence length="78" mass="8515">MLDQTSFDWYRSDQLQVFIAAYAEAGTAVLVYETMSARTRHGGSRAKSVISPQTLDFESRIGCSLLKSGQSPGQLARG</sequence>